<protein>
    <submittedName>
        <fullName evidence="2">Uncharacterized protein</fullName>
    </submittedName>
</protein>
<name>A0A6A5STV4_9PLEO</name>
<reference evidence="2" key="1">
    <citation type="journal article" date="2020" name="Stud. Mycol.">
        <title>101 Dothideomycetes genomes: a test case for predicting lifestyles and emergence of pathogens.</title>
        <authorList>
            <person name="Haridas S."/>
            <person name="Albert R."/>
            <person name="Binder M."/>
            <person name="Bloem J."/>
            <person name="Labutti K."/>
            <person name="Salamov A."/>
            <person name="Andreopoulos B."/>
            <person name="Baker S."/>
            <person name="Barry K."/>
            <person name="Bills G."/>
            <person name="Bluhm B."/>
            <person name="Cannon C."/>
            <person name="Castanera R."/>
            <person name="Culley D."/>
            <person name="Daum C."/>
            <person name="Ezra D."/>
            <person name="Gonzalez J."/>
            <person name="Henrissat B."/>
            <person name="Kuo A."/>
            <person name="Liang C."/>
            <person name="Lipzen A."/>
            <person name="Lutzoni F."/>
            <person name="Magnuson J."/>
            <person name="Mondo S."/>
            <person name="Nolan M."/>
            <person name="Ohm R."/>
            <person name="Pangilinan J."/>
            <person name="Park H.-J."/>
            <person name="Ramirez L."/>
            <person name="Alfaro M."/>
            <person name="Sun H."/>
            <person name="Tritt A."/>
            <person name="Yoshinaga Y."/>
            <person name="Zwiers L.-H."/>
            <person name="Turgeon B."/>
            <person name="Goodwin S."/>
            <person name="Spatafora J."/>
            <person name="Crous P."/>
            <person name="Grigoriev I."/>
        </authorList>
    </citation>
    <scope>NUCLEOTIDE SEQUENCE</scope>
    <source>
        <strain evidence="2">CBS 161.51</strain>
    </source>
</reference>
<evidence type="ECO:0000313" key="2">
    <source>
        <dbReference type="EMBL" id="KAF1943062.1"/>
    </source>
</evidence>
<proteinExistence type="predicted"/>
<keyword evidence="1" id="KW-0472">Membrane</keyword>
<accession>A0A6A5STV4</accession>
<dbReference type="EMBL" id="ML976029">
    <property type="protein sequence ID" value="KAF1943062.1"/>
    <property type="molecule type" value="Genomic_DNA"/>
</dbReference>
<sequence>MHVRLYHTRLSSYGVIIFRQIFFLVLLHFGINGAKRKDYSRYCITGEGLFDIVPTGGITMHTLLQYVVFVYATLYVGTCTQRSVWQWFSSRTPLVYTSIAIV</sequence>
<organism evidence="2 3">
    <name type="scientific">Clathrospora elynae</name>
    <dbReference type="NCBI Taxonomy" id="706981"/>
    <lineage>
        <taxon>Eukaryota</taxon>
        <taxon>Fungi</taxon>
        <taxon>Dikarya</taxon>
        <taxon>Ascomycota</taxon>
        <taxon>Pezizomycotina</taxon>
        <taxon>Dothideomycetes</taxon>
        <taxon>Pleosporomycetidae</taxon>
        <taxon>Pleosporales</taxon>
        <taxon>Diademaceae</taxon>
        <taxon>Clathrospora</taxon>
    </lineage>
</organism>
<evidence type="ECO:0000256" key="1">
    <source>
        <dbReference type="SAM" id="Phobius"/>
    </source>
</evidence>
<keyword evidence="1" id="KW-0812">Transmembrane</keyword>
<keyword evidence="1" id="KW-1133">Transmembrane helix</keyword>
<keyword evidence="3" id="KW-1185">Reference proteome</keyword>
<evidence type="ECO:0000313" key="3">
    <source>
        <dbReference type="Proteomes" id="UP000800038"/>
    </source>
</evidence>
<dbReference type="Proteomes" id="UP000800038">
    <property type="component" value="Unassembled WGS sequence"/>
</dbReference>
<gene>
    <name evidence="2" type="ORF">EJ02DRAFT_153005</name>
</gene>
<feature type="transmembrane region" description="Helical" evidence="1">
    <location>
        <begin position="12"/>
        <end position="31"/>
    </location>
</feature>
<dbReference type="AlphaFoldDB" id="A0A6A5STV4"/>